<dbReference type="PROSITE" id="PS00463">
    <property type="entry name" value="ZN2_CY6_FUNGAL_1"/>
    <property type="match status" value="1"/>
</dbReference>
<evidence type="ECO:0000256" key="6">
    <source>
        <dbReference type="ARBA" id="ARBA00023242"/>
    </source>
</evidence>
<evidence type="ECO:0000256" key="4">
    <source>
        <dbReference type="ARBA" id="ARBA00023125"/>
    </source>
</evidence>
<keyword evidence="3" id="KW-0805">Transcription regulation</keyword>
<keyword evidence="4" id="KW-0238">DNA-binding</keyword>
<evidence type="ECO:0000259" key="10">
    <source>
        <dbReference type="PROSITE" id="PS50157"/>
    </source>
</evidence>
<sequence>MATNTLHTLGLITAGKDDIDAGAFPSEGLMKGSESKSALSRDSANDDGFRCEICNKAYSRRDLRDRHRRRCAAKGGQSRKSKQKSCGTCAQKKIRCSLSRPNCARCAQLGISCQYPSSIREAGENSRLVNTNLPMAPTIQEQPQNTNFTPEHSQSAEISSVSMTDTSDETHQASLGPMLDLNAQLPDAWPPFDFENMQFTEDEIPGDFWSYPTETTRSSLPWNEDIAHLPEFELTGSLGSVYTSTSDSVSGHFDLTQHIENESSPSAPSDKPHSSSSPESNSFTEEERSMSINLDNRLYSPPHLIFGHTFIVGLGRQIKSDASSLCQEMLEHLREYPGLILNREFWSPFVHHRLYRCSLGGMAPPMADALACVGAYASTAGSGSGFVDRMISQEREKLVRNFHSYTDTPEFCLAAMHAVCIYQIMGLFGDSFIPAAVKKPVFSNGSEERRLEFERHAELYSSFLLKMTRRLSSIHSKALQIHYEDENDWNQWKFMESLRRNFFFVHIINILESKARKLNESYFEPLNDNMILRLPLPAPERMWRACSAEEWMLARTQTLGHSTSLKSTRCGAEPNLRTLGSVLQAVHAGKVDVASLLPLTRMILASAIISPPGSGSF</sequence>
<dbReference type="InterPro" id="IPR001138">
    <property type="entry name" value="Zn2Cys6_DnaBD"/>
</dbReference>
<dbReference type="OMA" id="WSPFVHH"/>
<reference evidence="12" key="1">
    <citation type="journal article" date="2017" name="Nat. Microbiol.">
        <title>Global analysis of biosynthetic gene clusters reveals vast potential of secondary metabolite production in Penicillium species.</title>
        <authorList>
            <person name="Nielsen J.C."/>
            <person name="Grijseels S."/>
            <person name="Prigent S."/>
            <person name="Ji B."/>
            <person name="Dainat J."/>
            <person name="Nielsen K.F."/>
            <person name="Frisvad J.C."/>
            <person name="Workman M."/>
            <person name="Nielsen J."/>
        </authorList>
    </citation>
    <scope>NUCLEOTIDE SEQUENCE [LARGE SCALE GENOMIC DNA]</scope>
    <source>
        <strain evidence="12">IBT 13039</strain>
    </source>
</reference>
<keyword evidence="6" id="KW-0539">Nucleus</keyword>
<feature type="compositionally biased region" description="Low complexity" evidence="8">
    <location>
        <begin position="263"/>
        <end position="283"/>
    </location>
</feature>
<comment type="caution">
    <text evidence="11">The sequence shown here is derived from an EMBL/GenBank/DDBJ whole genome shotgun (WGS) entry which is preliminary data.</text>
</comment>
<dbReference type="InterPro" id="IPR013087">
    <property type="entry name" value="Znf_C2H2_type"/>
</dbReference>
<dbReference type="EMBL" id="MOOB01000040">
    <property type="protein sequence ID" value="OQE81621.1"/>
    <property type="molecule type" value="Genomic_DNA"/>
</dbReference>
<organism evidence="11 12">
    <name type="scientific">Penicillium nalgiovense</name>
    <dbReference type="NCBI Taxonomy" id="60175"/>
    <lineage>
        <taxon>Eukaryota</taxon>
        <taxon>Fungi</taxon>
        <taxon>Dikarya</taxon>
        <taxon>Ascomycota</taxon>
        <taxon>Pezizomycotina</taxon>
        <taxon>Eurotiomycetes</taxon>
        <taxon>Eurotiomycetidae</taxon>
        <taxon>Eurotiales</taxon>
        <taxon>Aspergillaceae</taxon>
        <taxon>Penicillium</taxon>
    </lineage>
</organism>
<gene>
    <name evidence="11" type="ORF">PENNAL_c0040G09352</name>
</gene>
<dbReference type="GO" id="GO:0000981">
    <property type="term" value="F:DNA-binding transcription factor activity, RNA polymerase II-specific"/>
    <property type="evidence" value="ECO:0007669"/>
    <property type="project" value="InterPro"/>
</dbReference>
<accession>A0A1V6Y2R2</accession>
<name>A0A1V6Y2R2_PENNA</name>
<dbReference type="Proteomes" id="UP000191691">
    <property type="component" value="Unassembled WGS sequence"/>
</dbReference>
<dbReference type="PROSITE" id="PS50157">
    <property type="entry name" value="ZINC_FINGER_C2H2_2"/>
    <property type="match status" value="1"/>
</dbReference>
<proteinExistence type="predicted"/>
<keyword evidence="5" id="KW-0804">Transcription</keyword>
<evidence type="ECO:0000256" key="7">
    <source>
        <dbReference type="PROSITE-ProRule" id="PRU00042"/>
    </source>
</evidence>
<evidence type="ECO:0000313" key="11">
    <source>
        <dbReference type="EMBL" id="OQE81621.1"/>
    </source>
</evidence>
<evidence type="ECO:0008006" key="13">
    <source>
        <dbReference type="Google" id="ProtNLM"/>
    </source>
</evidence>
<evidence type="ECO:0000256" key="2">
    <source>
        <dbReference type="ARBA" id="ARBA00022833"/>
    </source>
</evidence>
<evidence type="ECO:0000256" key="5">
    <source>
        <dbReference type="ARBA" id="ARBA00023163"/>
    </source>
</evidence>
<evidence type="ECO:0000256" key="1">
    <source>
        <dbReference type="ARBA" id="ARBA00022723"/>
    </source>
</evidence>
<protein>
    <recommendedName>
        <fullName evidence="13">Zn(2)-C6 fungal-type domain-containing protein</fullName>
    </recommendedName>
</protein>
<evidence type="ECO:0000256" key="8">
    <source>
        <dbReference type="SAM" id="MobiDB-lite"/>
    </source>
</evidence>
<feature type="domain" description="C2H2-type" evidence="10">
    <location>
        <begin position="49"/>
        <end position="78"/>
    </location>
</feature>
<dbReference type="PROSITE" id="PS50048">
    <property type="entry name" value="ZN2_CY6_FUNGAL_2"/>
    <property type="match status" value="1"/>
</dbReference>
<keyword evidence="7" id="KW-0863">Zinc-finger</keyword>
<dbReference type="GO" id="GO:0008270">
    <property type="term" value="F:zinc ion binding"/>
    <property type="evidence" value="ECO:0007669"/>
    <property type="project" value="UniProtKB-KW"/>
</dbReference>
<dbReference type="Gene3D" id="4.10.240.10">
    <property type="entry name" value="Zn(2)-C6 fungal-type DNA-binding domain"/>
    <property type="match status" value="1"/>
</dbReference>
<keyword evidence="1" id="KW-0479">Metal-binding</keyword>
<feature type="region of interest" description="Disordered" evidence="8">
    <location>
        <begin position="260"/>
        <end position="288"/>
    </location>
</feature>
<dbReference type="CDD" id="cd00067">
    <property type="entry name" value="GAL4"/>
    <property type="match status" value="1"/>
</dbReference>
<evidence type="ECO:0000259" key="9">
    <source>
        <dbReference type="PROSITE" id="PS50048"/>
    </source>
</evidence>
<keyword evidence="2" id="KW-0862">Zinc</keyword>
<dbReference type="AlphaFoldDB" id="A0A1V6Y2R2"/>
<feature type="domain" description="Zn(2)-C6 fungal-type" evidence="9">
    <location>
        <begin position="85"/>
        <end position="115"/>
    </location>
</feature>
<dbReference type="PRINTS" id="PR00755">
    <property type="entry name" value="AFLATOXINBRP"/>
</dbReference>
<dbReference type="Pfam" id="PF00172">
    <property type="entry name" value="Zn_clus"/>
    <property type="match status" value="1"/>
</dbReference>
<dbReference type="SUPFAM" id="SSF57701">
    <property type="entry name" value="Zn2/Cys6 DNA-binding domain"/>
    <property type="match status" value="1"/>
</dbReference>
<evidence type="ECO:0000313" key="12">
    <source>
        <dbReference type="Proteomes" id="UP000191691"/>
    </source>
</evidence>
<dbReference type="InterPro" id="IPR036864">
    <property type="entry name" value="Zn2-C6_fun-type_DNA-bd_sf"/>
</dbReference>
<dbReference type="SMART" id="SM00066">
    <property type="entry name" value="GAL4"/>
    <property type="match status" value="1"/>
</dbReference>
<keyword evidence="12" id="KW-1185">Reference proteome</keyword>
<dbReference type="PANTHER" id="PTHR47660">
    <property type="entry name" value="TRANSCRIPTION FACTOR WITH C2H2 AND ZN(2)-CYS(6) DNA BINDING DOMAIN (EUROFUNG)-RELATED-RELATED"/>
    <property type="match status" value="1"/>
</dbReference>
<evidence type="ECO:0000256" key="3">
    <source>
        <dbReference type="ARBA" id="ARBA00023015"/>
    </source>
</evidence>
<dbReference type="PANTHER" id="PTHR47660:SF3">
    <property type="entry name" value="FINGER DOMAIN PROTEIN, PUTATIVE (AFU_ORTHOLOGUE AFUA_4G03310)-RELATED"/>
    <property type="match status" value="1"/>
</dbReference>
<dbReference type="GO" id="GO:0003677">
    <property type="term" value="F:DNA binding"/>
    <property type="evidence" value="ECO:0007669"/>
    <property type="project" value="UniProtKB-KW"/>
</dbReference>